<protein>
    <submittedName>
        <fullName evidence="2">Alpha/beta hydrolase</fullName>
    </submittedName>
</protein>
<dbReference type="EMBL" id="CP064654">
    <property type="protein sequence ID" value="QPD00177.1"/>
    <property type="molecule type" value="Genomic_DNA"/>
</dbReference>
<dbReference type="KEGG" id="qso:IRL76_06520"/>
<accession>A0A7S8F6P5</accession>
<organism evidence="2 3">
    <name type="scientific">Qipengyuania soli</name>
    <dbReference type="NCBI Taxonomy" id="2782568"/>
    <lineage>
        <taxon>Bacteria</taxon>
        <taxon>Pseudomonadati</taxon>
        <taxon>Pseudomonadota</taxon>
        <taxon>Alphaproteobacteria</taxon>
        <taxon>Sphingomonadales</taxon>
        <taxon>Erythrobacteraceae</taxon>
        <taxon>Qipengyuania</taxon>
    </lineage>
</organism>
<evidence type="ECO:0000313" key="3">
    <source>
        <dbReference type="Proteomes" id="UP000594459"/>
    </source>
</evidence>
<proteinExistence type="predicted"/>
<dbReference type="AlphaFoldDB" id="A0A7S8F6P5"/>
<dbReference type="SUPFAM" id="SSF53474">
    <property type="entry name" value="alpha/beta-Hydrolases"/>
    <property type="match status" value="1"/>
</dbReference>
<dbReference type="PANTHER" id="PTHR23024:SF24">
    <property type="entry name" value="ALPHA_BETA HYDROLASE FOLD-3 DOMAIN-CONTAINING PROTEIN"/>
    <property type="match status" value="1"/>
</dbReference>
<evidence type="ECO:0000313" key="2">
    <source>
        <dbReference type="EMBL" id="QPD00177.1"/>
    </source>
</evidence>
<reference evidence="2 3" key="1">
    <citation type="submission" date="2020-11" db="EMBL/GenBank/DDBJ databases">
        <title>The genome sequence of Erythrobacter sp. 6D36.</title>
        <authorList>
            <person name="Liu Y."/>
        </authorList>
    </citation>
    <scope>NUCLEOTIDE SEQUENCE [LARGE SCALE GENOMIC DNA]</scope>
    <source>
        <strain evidence="2 3">6D36</strain>
    </source>
</reference>
<dbReference type="PANTHER" id="PTHR23024">
    <property type="entry name" value="ARYLACETAMIDE DEACETYLASE"/>
    <property type="match status" value="1"/>
</dbReference>
<evidence type="ECO:0000259" key="1">
    <source>
        <dbReference type="Pfam" id="PF07859"/>
    </source>
</evidence>
<dbReference type="RefSeq" id="WP_200983971.1">
    <property type="nucleotide sequence ID" value="NZ_CP064654.1"/>
</dbReference>
<dbReference type="InterPro" id="IPR029058">
    <property type="entry name" value="AB_hydrolase_fold"/>
</dbReference>
<keyword evidence="3" id="KW-1185">Reference proteome</keyword>
<sequence>MADTEPYVREDVRAFLALLEAAGGPPLDEVSLEEARAGYQALHDMADAPARDLAVIRDLSCPGPAGDIALRLYDSRESRGPGPVICFYHGGGFVIGDLNTHHNLCTEIAHQMDLPVVAVDYRCAPEAPFPAAIEDCVAATRWVAGSPTELGRPATGLVPIGDSAGGNAAIVVTQALMREAAAVPVILQVPIFPLASDWAKSQSVVDFAEGFVLTRAGMEFFEANYKPDKDDWRAMPILGDHAGTPPAVLVTASLDPIRDSGRDYGAALSNAGIDHVFIEVKGGTHSFSNLRQAVPSYQKDLDYVFAAMKMMLARHG</sequence>
<name>A0A7S8F6P5_9SPHN</name>
<dbReference type="InterPro" id="IPR013094">
    <property type="entry name" value="AB_hydrolase_3"/>
</dbReference>
<feature type="domain" description="Alpha/beta hydrolase fold-3" evidence="1">
    <location>
        <begin position="86"/>
        <end position="287"/>
    </location>
</feature>
<keyword evidence="2" id="KW-0378">Hydrolase</keyword>
<dbReference type="Gene3D" id="3.40.50.1820">
    <property type="entry name" value="alpha/beta hydrolase"/>
    <property type="match status" value="1"/>
</dbReference>
<dbReference type="InterPro" id="IPR050466">
    <property type="entry name" value="Carboxylest/Gibb_receptor"/>
</dbReference>
<dbReference type="GO" id="GO:0034338">
    <property type="term" value="F:short-chain carboxylesterase activity"/>
    <property type="evidence" value="ECO:0007669"/>
    <property type="project" value="TreeGrafter"/>
</dbReference>
<gene>
    <name evidence="2" type="ORF">IRL76_06520</name>
</gene>
<dbReference type="Pfam" id="PF07859">
    <property type="entry name" value="Abhydrolase_3"/>
    <property type="match status" value="1"/>
</dbReference>
<dbReference type="Proteomes" id="UP000594459">
    <property type="component" value="Chromosome"/>
</dbReference>